<dbReference type="Pfam" id="PF22606">
    <property type="entry name" value="Cdc6-ORC-like_ATPase_lid"/>
    <property type="match status" value="1"/>
</dbReference>
<keyword evidence="5" id="KW-0539">Nucleus</keyword>
<dbReference type="InterPro" id="IPR054425">
    <property type="entry name" value="Cdc6_ORC1-like_ATPase_lid"/>
</dbReference>
<evidence type="ECO:0000256" key="4">
    <source>
        <dbReference type="ARBA" id="ARBA00022705"/>
    </source>
</evidence>
<dbReference type="Proteomes" id="UP000267821">
    <property type="component" value="Unassembled WGS sequence"/>
</dbReference>
<keyword evidence="6" id="KW-0131">Cell cycle</keyword>
<dbReference type="GO" id="GO:0006270">
    <property type="term" value="P:DNA replication initiation"/>
    <property type="evidence" value="ECO:0007669"/>
    <property type="project" value="UniProtKB-UniRule"/>
</dbReference>
<evidence type="ECO:0000256" key="5">
    <source>
        <dbReference type="ARBA" id="ARBA00023242"/>
    </source>
</evidence>
<keyword evidence="4" id="KW-0235">DNA replication</keyword>
<accession>A0A3N4M4Q4</accession>
<dbReference type="AlphaFoldDB" id="A0A3N4M4Q4"/>
<dbReference type="GO" id="GO:0003688">
    <property type="term" value="F:DNA replication origin binding"/>
    <property type="evidence" value="ECO:0007669"/>
    <property type="project" value="TreeGrafter"/>
</dbReference>
<evidence type="ECO:0000256" key="3">
    <source>
        <dbReference type="ARBA" id="ARBA00022618"/>
    </source>
</evidence>
<dbReference type="Gene3D" id="1.10.10.10">
    <property type="entry name" value="Winged helix-like DNA-binding domain superfamily/Winged helix DNA-binding domain"/>
    <property type="match status" value="1"/>
</dbReference>
<dbReference type="InterPro" id="IPR015163">
    <property type="entry name" value="Cdc6_C"/>
</dbReference>
<evidence type="ECO:0000256" key="7">
    <source>
        <dbReference type="PIRNR" id="PIRNR001767"/>
    </source>
</evidence>
<dbReference type="Pfam" id="PF13191">
    <property type="entry name" value="AAA_16"/>
    <property type="match status" value="1"/>
</dbReference>
<dbReference type="InterPro" id="IPR036388">
    <property type="entry name" value="WH-like_DNA-bd_sf"/>
</dbReference>
<dbReference type="InterPro" id="IPR050311">
    <property type="entry name" value="ORC1/CDC6"/>
</dbReference>
<dbReference type="InterPro" id="IPR041664">
    <property type="entry name" value="AAA_16"/>
</dbReference>
<dbReference type="GO" id="GO:0005634">
    <property type="term" value="C:nucleus"/>
    <property type="evidence" value="ECO:0007669"/>
    <property type="project" value="UniProtKB-SubCell"/>
</dbReference>
<feature type="region of interest" description="Disordered" evidence="8">
    <location>
        <begin position="452"/>
        <end position="478"/>
    </location>
</feature>
<dbReference type="SMART" id="SM00382">
    <property type="entry name" value="AAA"/>
    <property type="match status" value="1"/>
</dbReference>
<dbReference type="InParanoid" id="A0A3N4M4Q4"/>
<proteinExistence type="inferred from homology"/>
<dbReference type="Gene3D" id="3.40.50.300">
    <property type="entry name" value="P-loop containing nucleotide triphosphate hydrolases"/>
    <property type="match status" value="1"/>
</dbReference>
<evidence type="ECO:0000259" key="9">
    <source>
        <dbReference type="SMART" id="SM00382"/>
    </source>
</evidence>
<dbReference type="InterPro" id="IPR003593">
    <property type="entry name" value="AAA+_ATPase"/>
</dbReference>
<comment type="subcellular location">
    <subcellularLocation>
        <location evidence="1">Nucleus</location>
    </subcellularLocation>
</comment>
<comment type="similarity">
    <text evidence="2 7">Belongs to the CDC6/cdc18 family.</text>
</comment>
<name>A0A3N4M4Q4_9PEZI</name>
<feature type="region of interest" description="Disordered" evidence="8">
    <location>
        <begin position="1"/>
        <end position="53"/>
    </location>
</feature>
<dbReference type="PIRSF" id="PIRSF001767">
    <property type="entry name" value="Cdc6"/>
    <property type="match status" value="1"/>
</dbReference>
<dbReference type="STRING" id="1051890.A0A3N4M4Q4"/>
<dbReference type="GO" id="GO:0033314">
    <property type="term" value="P:mitotic DNA replication checkpoint signaling"/>
    <property type="evidence" value="ECO:0007669"/>
    <property type="project" value="TreeGrafter"/>
</dbReference>
<dbReference type="FunCoup" id="A0A3N4M4Q4">
    <property type="interactions" value="1041"/>
</dbReference>
<keyword evidence="3 10" id="KW-0132">Cell division</keyword>
<dbReference type="CDD" id="cd00009">
    <property type="entry name" value="AAA"/>
    <property type="match status" value="1"/>
</dbReference>
<dbReference type="EMBL" id="ML121528">
    <property type="protein sequence ID" value="RPB28859.1"/>
    <property type="molecule type" value="Genomic_DNA"/>
</dbReference>
<dbReference type="PANTHER" id="PTHR10763:SF26">
    <property type="entry name" value="CELL DIVISION CONTROL PROTEIN 6 HOMOLOG"/>
    <property type="match status" value="1"/>
</dbReference>
<feature type="region of interest" description="Disordered" evidence="8">
    <location>
        <begin position="121"/>
        <end position="140"/>
    </location>
</feature>
<organism evidence="10 11">
    <name type="scientific">Terfezia boudieri ATCC MYA-4762</name>
    <dbReference type="NCBI Taxonomy" id="1051890"/>
    <lineage>
        <taxon>Eukaryota</taxon>
        <taxon>Fungi</taxon>
        <taxon>Dikarya</taxon>
        <taxon>Ascomycota</taxon>
        <taxon>Pezizomycotina</taxon>
        <taxon>Pezizomycetes</taxon>
        <taxon>Pezizales</taxon>
        <taxon>Pezizaceae</taxon>
        <taxon>Terfezia</taxon>
    </lineage>
</organism>
<dbReference type="SUPFAM" id="SSF52540">
    <property type="entry name" value="P-loop containing nucleoside triphosphate hydrolases"/>
    <property type="match status" value="1"/>
</dbReference>
<protein>
    <recommendedName>
        <fullName evidence="7">Cell division control protein</fullName>
    </recommendedName>
</protein>
<dbReference type="OrthoDB" id="1926878at2759"/>
<dbReference type="PANTHER" id="PTHR10763">
    <property type="entry name" value="CELL DIVISION CONTROL PROTEIN 6-RELATED"/>
    <property type="match status" value="1"/>
</dbReference>
<gene>
    <name evidence="10" type="ORF">L211DRAFT_859803</name>
</gene>
<dbReference type="FunFam" id="3.40.50.300:FF:000547">
    <property type="entry name" value="Cell division control protein"/>
    <property type="match status" value="1"/>
</dbReference>
<feature type="compositionally biased region" description="Polar residues" evidence="8">
    <location>
        <begin position="127"/>
        <end position="139"/>
    </location>
</feature>
<feature type="domain" description="AAA+ ATPase" evidence="9">
    <location>
        <begin position="185"/>
        <end position="338"/>
    </location>
</feature>
<dbReference type="InterPro" id="IPR016314">
    <property type="entry name" value="Cdc6/18"/>
</dbReference>
<evidence type="ECO:0000256" key="2">
    <source>
        <dbReference type="ARBA" id="ARBA00006184"/>
    </source>
</evidence>
<evidence type="ECO:0000256" key="1">
    <source>
        <dbReference type="ARBA" id="ARBA00004123"/>
    </source>
</evidence>
<evidence type="ECO:0000256" key="6">
    <source>
        <dbReference type="ARBA" id="ARBA00023306"/>
    </source>
</evidence>
<evidence type="ECO:0000313" key="10">
    <source>
        <dbReference type="EMBL" id="RPB28859.1"/>
    </source>
</evidence>
<evidence type="ECO:0000313" key="11">
    <source>
        <dbReference type="Proteomes" id="UP000267821"/>
    </source>
</evidence>
<reference evidence="10 11" key="1">
    <citation type="journal article" date="2018" name="Nat. Ecol. Evol.">
        <title>Pezizomycetes genomes reveal the molecular basis of ectomycorrhizal truffle lifestyle.</title>
        <authorList>
            <person name="Murat C."/>
            <person name="Payen T."/>
            <person name="Noel B."/>
            <person name="Kuo A."/>
            <person name="Morin E."/>
            <person name="Chen J."/>
            <person name="Kohler A."/>
            <person name="Krizsan K."/>
            <person name="Balestrini R."/>
            <person name="Da Silva C."/>
            <person name="Montanini B."/>
            <person name="Hainaut M."/>
            <person name="Levati E."/>
            <person name="Barry K.W."/>
            <person name="Belfiori B."/>
            <person name="Cichocki N."/>
            <person name="Clum A."/>
            <person name="Dockter R.B."/>
            <person name="Fauchery L."/>
            <person name="Guy J."/>
            <person name="Iotti M."/>
            <person name="Le Tacon F."/>
            <person name="Lindquist E.A."/>
            <person name="Lipzen A."/>
            <person name="Malagnac F."/>
            <person name="Mello A."/>
            <person name="Molinier V."/>
            <person name="Miyauchi S."/>
            <person name="Poulain J."/>
            <person name="Riccioni C."/>
            <person name="Rubini A."/>
            <person name="Sitrit Y."/>
            <person name="Splivallo R."/>
            <person name="Traeger S."/>
            <person name="Wang M."/>
            <person name="Zifcakova L."/>
            <person name="Wipf D."/>
            <person name="Zambonelli A."/>
            <person name="Paolocci F."/>
            <person name="Nowrousian M."/>
            <person name="Ottonello S."/>
            <person name="Baldrian P."/>
            <person name="Spatafora J.W."/>
            <person name="Henrissat B."/>
            <person name="Nagy L.G."/>
            <person name="Aury J.M."/>
            <person name="Wincker P."/>
            <person name="Grigoriev I.V."/>
            <person name="Bonfante P."/>
            <person name="Martin F.M."/>
        </authorList>
    </citation>
    <scope>NUCLEOTIDE SEQUENCE [LARGE SCALE GENOMIC DNA]</scope>
    <source>
        <strain evidence="10 11">ATCC MYA-4762</strain>
    </source>
</reference>
<feature type="compositionally biased region" description="Polar residues" evidence="8">
    <location>
        <begin position="453"/>
        <end position="477"/>
    </location>
</feature>
<sequence>MASTALGKRARQHWLTNDSYDPSPIDTAKARRAPLKQTRAARSTATPLGPSHENEFEAAVSGVEPLFPSLNYDKNASTKKFSPLRAKKADVENIPPILRTPRHRDAIQKAPITPRHKISVVGKPMTPRSQPGTPSSRIQGDSVASVLGAARAMFARGSAPGKLIGREREREKLATYLGERIEGGEGGCLYISGPPGTGKSALLNETLEGVERNGAAGVKKTYVNCMVVKDPKGIYARLLEEFWDADVMGDVESKDGMDELERLFVSPQQGKRGVYVVVLDEIDHLLTKDQEILYSIFEWSLAKNSNLILIGIANALDLTDKFLPRLKARNLKPQLLPFQPYDAKQIAEVITSRLRSLLPEDAKDKYYVPYVHPAAIQLCARKVAAHTGDLRKAFDMCRRGLELLDSELKEKARKEAAAKAFTSSEEYSSSVGMTPLAVAIERLPLGEARLNHNLPNTSRRSASPTPIPQTPSKTKITISYDPLTGPRVTIAHIARISSTTFGGSALSRVKCLNLQQKAVLCACCVHETRKGQAPTMRELYASYGGVCKRDRLLARLSMVEFRDVVGGLESAGVVGLSTVGAVGQRTPSKKNGGAGGMDERRVSCLVREGELRKEVEWVGALGRMFME</sequence>
<keyword evidence="11" id="KW-1185">Reference proteome</keyword>
<dbReference type="Pfam" id="PF09079">
    <property type="entry name" value="WHD_Cdc6"/>
    <property type="match status" value="1"/>
</dbReference>
<dbReference type="InterPro" id="IPR027417">
    <property type="entry name" value="P-loop_NTPase"/>
</dbReference>
<dbReference type="Gene3D" id="1.10.8.60">
    <property type="match status" value="1"/>
</dbReference>
<evidence type="ECO:0000256" key="8">
    <source>
        <dbReference type="SAM" id="MobiDB-lite"/>
    </source>
</evidence>
<dbReference type="GO" id="GO:0051301">
    <property type="term" value="P:cell division"/>
    <property type="evidence" value="ECO:0007669"/>
    <property type="project" value="UniProtKB-UniRule"/>
</dbReference>